<organism evidence="1 2">
    <name type="scientific">Danaus plexippus plexippus</name>
    <dbReference type="NCBI Taxonomy" id="278856"/>
    <lineage>
        <taxon>Eukaryota</taxon>
        <taxon>Metazoa</taxon>
        <taxon>Ecdysozoa</taxon>
        <taxon>Arthropoda</taxon>
        <taxon>Hexapoda</taxon>
        <taxon>Insecta</taxon>
        <taxon>Pterygota</taxon>
        <taxon>Neoptera</taxon>
        <taxon>Endopterygota</taxon>
        <taxon>Lepidoptera</taxon>
        <taxon>Glossata</taxon>
        <taxon>Ditrysia</taxon>
        <taxon>Papilionoidea</taxon>
        <taxon>Nymphalidae</taxon>
        <taxon>Danainae</taxon>
        <taxon>Danaini</taxon>
        <taxon>Danaina</taxon>
        <taxon>Danaus</taxon>
        <taxon>Danaus</taxon>
    </lineage>
</organism>
<sequence>MVGRTVGGGGAFRVMWTGVYNRVLLLTSPGSLYAD</sequence>
<dbReference type="InParanoid" id="A0A212F5M8"/>
<dbReference type="KEGG" id="dpl:KGM_205528"/>
<evidence type="ECO:0000313" key="1">
    <source>
        <dbReference type="EMBL" id="OWR49036.1"/>
    </source>
</evidence>
<dbReference type="AlphaFoldDB" id="A0A212F5M8"/>
<dbReference type="Proteomes" id="UP000007151">
    <property type="component" value="Unassembled WGS sequence"/>
</dbReference>
<proteinExistence type="predicted"/>
<keyword evidence="2" id="KW-1185">Reference proteome</keyword>
<evidence type="ECO:0000313" key="2">
    <source>
        <dbReference type="Proteomes" id="UP000007151"/>
    </source>
</evidence>
<dbReference type="eggNOG" id="KOG4590">
    <property type="taxonomic scope" value="Eukaryota"/>
</dbReference>
<protein>
    <submittedName>
        <fullName evidence="1">Uncharacterized protein</fullName>
    </submittedName>
</protein>
<dbReference type="EMBL" id="AGBW02010170">
    <property type="protein sequence ID" value="OWR49036.1"/>
    <property type="molecule type" value="Genomic_DNA"/>
</dbReference>
<reference evidence="1 2" key="1">
    <citation type="journal article" date="2011" name="Cell">
        <title>The monarch butterfly genome yields insights into long-distance migration.</title>
        <authorList>
            <person name="Zhan S."/>
            <person name="Merlin C."/>
            <person name="Boore J.L."/>
            <person name="Reppert S.M."/>
        </authorList>
    </citation>
    <scope>NUCLEOTIDE SEQUENCE [LARGE SCALE GENOMIC DNA]</scope>
    <source>
        <strain evidence="1">F-2</strain>
    </source>
</reference>
<comment type="caution">
    <text evidence="1">The sequence shown here is derived from an EMBL/GenBank/DDBJ whole genome shotgun (WGS) entry which is preliminary data.</text>
</comment>
<accession>A0A212F5M8</accession>
<name>A0A212F5M8_DANPL</name>
<gene>
    <name evidence="1" type="ORF">KGM_205528</name>
</gene>